<gene>
    <name evidence="1" type="ORF">S01H1_86186</name>
</gene>
<protein>
    <submittedName>
        <fullName evidence="1">Uncharacterized protein</fullName>
    </submittedName>
</protein>
<organism evidence="1">
    <name type="scientific">marine sediment metagenome</name>
    <dbReference type="NCBI Taxonomy" id="412755"/>
    <lineage>
        <taxon>unclassified sequences</taxon>
        <taxon>metagenomes</taxon>
        <taxon>ecological metagenomes</taxon>
    </lineage>
</organism>
<dbReference type="EMBL" id="BARS01059563">
    <property type="protein sequence ID" value="GAG46275.1"/>
    <property type="molecule type" value="Genomic_DNA"/>
</dbReference>
<evidence type="ECO:0000313" key="1">
    <source>
        <dbReference type="EMBL" id="GAG46275.1"/>
    </source>
</evidence>
<feature type="non-terminal residue" evidence="1">
    <location>
        <position position="39"/>
    </location>
</feature>
<proteinExistence type="predicted"/>
<accession>X0XSQ0</accession>
<dbReference type="AlphaFoldDB" id="X0XSQ0"/>
<sequence length="39" mass="4298">VQYLRRQIANDPVFQILTAIPASFDTVAAHTRWASVGAI</sequence>
<comment type="caution">
    <text evidence="1">The sequence shown here is derived from an EMBL/GenBank/DDBJ whole genome shotgun (WGS) entry which is preliminary data.</text>
</comment>
<feature type="non-terminal residue" evidence="1">
    <location>
        <position position="1"/>
    </location>
</feature>
<reference evidence="1" key="1">
    <citation type="journal article" date="2014" name="Front. Microbiol.">
        <title>High frequency of phylogenetically diverse reductive dehalogenase-homologous genes in deep subseafloor sedimentary metagenomes.</title>
        <authorList>
            <person name="Kawai M."/>
            <person name="Futagami T."/>
            <person name="Toyoda A."/>
            <person name="Takaki Y."/>
            <person name="Nishi S."/>
            <person name="Hori S."/>
            <person name="Arai W."/>
            <person name="Tsubouchi T."/>
            <person name="Morono Y."/>
            <person name="Uchiyama I."/>
            <person name="Ito T."/>
            <person name="Fujiyama A."/>
            <person name="Inagaki F."/>
            <person name="Takami H."/>
        </authorList>
    </citation>
    <scope>NUCLEOTIDE SEQUENCE</scope>
    <source>
        <strain evidence="1">Expedition CK06-06</strain>
    </source>
</reference>
<name>X0XSQ0_9ZZZZ</name>